<dbReference type="Proteomes" id="UP000001343">
    <property type="component" value="Unassembled WGS sequence"/>
</dbReference>
<sequence>MSHNKFFREISSLISISGFGITLHLVFCCRNSHISNG</sequence>
<name>A0AA87SVF6_9LEPT</name>
<gene>
    <name evidence="1" type="ORF">LEP1GSC125_2805</name>
</gene>
<dbReference type="EMBL" id="AKWM02000062">
    <property type="protein sequence ID" value="EKR98995.1"/>
    <property type="molecule type" value="Genomic_DNA"/>
</dbReference>
<evidence type="ECO:0000313" key="2">
    <source>
        <dbReference type="Proteomes" id="UP000001343"/>
    </source>
</evidence>
<organism evidence="1 2">
    <name type="scientific">Leptospira mayottensis 200901122</name>
    <dbReference type="NCBI Taxonomy" id="1193010"/>
    <lineage>
        <taxon>Bacteria</taxon>
        <taxon>Pseudomonadati</taxon>
        <taxon>Spirochaetota</taxon>
        <taxon>Spirochaetia</taxon>
        <taxon>Leptospirales</taxon>
        <taxon>Leptospiraceae</taxon>
        <taxon>Leptospira</taxon>
    </lineage>
</organism>
<dbReference type="AlphaFoldDB" id="A0AA87SVF6"/>
<comment type="caution">
    <text evidence="1">The sequence shown here is derived from an EMBL/GenBank/DDBJ whole genome shotgun (WGS) entry which is preliminary data.</text>
</comment>
<accession>A0AA87SVF6</accession>
<reference evidence="1 2" key="1">
    <citation type="journal article" date="2014" name="Int. J. Syst. Evol. Microbiol.">
        <title>Leptospira mayottensis sp. nov., a pathogenic species of the genus Leptospira isolated from humans.</title>
        <authorList>
            <person name="Bourhy P."/>
            <person name="Collet L."/>
            <person name="Brisse S."/>
            <person name="Picardeau M."/>
        </authorList>
    </citation>
    <scope>NUCLEOTIDE SEQUENCE [LARGE SCALE GENOMIC DNA]</scope>
    <source>
        <strain evidence="1 2">200901122</strain>
    </source>
</reference>
<proteinExistence type="predicted"/>
<evidence type="ECO:0000313" key="1">
    <source>
        <dbReference type="EMBL" id="EKR98995.1"/>
    </source>
</evidence>
<protein>
    <submittedName>
        <fullName evidence="1">Uncharacterized protein</fullName>
    </submittedName>
</protein>